<dbReference type="Proteomes" id="UP000001744">
    <property type="component" value="Unassembled WGS sequence"/>
</dbReference>
<name>B6K556_SCHJY</name>
<dbReference type="GO" id="GO:0005975">
    <property type="term" value="P:carbohydrate metabolic process"/>
    <property type="evidence" value="ECO:0007669"/>
    <property type="project" value="InterPro"/>
</dbReference>
<feature type="domain" description="Glycoside hydrolase family 31 N-terminal" evidence="12">
    <location>
        <begin position="175"/>
        <end position="269"/>
    </location>
</feature>
<dbReference type="Pfam" id="PF13802">
    <property type="entry name" value="Gal_mutarotas_2"/>
    <property type="match status" value="1"/>
</dbReference>
<evidence type="ECO:0000313" key="15">
    <source>
        <dbReference type="Proteomes" id="UP000001744"/>
    </source>
</evidence>
<dbReference type="SUPFAM" id="SSF51445">
    <property type="entry name" value="(Trans)glycosidases"/>
    <property type="match status" value="1"/>
</dbReference>
<comment type="catalytic activity">
    <reaction evidence="1">
        <text>Hydrolysis of terminal, non-reducing (1-&gt;4)-linked alpha-D-glucose residues with release of alpha-D-glucose.</text>
        <dbReference type="EC" id="3.2.1.20"/>
    </reaction>
</comment>
<dbReference type="InterPro" id="IPR030458">
    <property type="entry name" value="Glyco_hydro_31_AS"/>
</dbReference>
<dbReference type="PROSITE" id="PS51257">
    <property type="entry name" value="PROKAR_LIPOPROTEIN"/>
    <property type="match status" value="1"/>
</dbReference>
<evidence type="ECO:0000256" key="10">
    <source>
        <dbReference type="SAM" id="SignalP"/>
    </source>
</evidence>
<gene>
    <name evidence="14" type="ORF">SJAG_03824</name>
</gene>
<dbReference type="SUPFAM" id="SSF51011">
    <property type="entry name" value="Glycosyl hydrolase domain"/>
    <property type="match status" value="1"/>
</dbReference>
<dbReference type="PROSITE" id="PS00707">
    <property type="entry name" value="GLYCOSYL_HYDROL_F31_2"/>
    <property type="match status" value="1"/>
</dbReference>
<dbReference type="AlphaFoldDB" id="B6K556"/>
<dbReference type="SUPFAM" id="SSF74650">
    <property type="entry name" value="Galactose mutarotase-like"/>
    <property type="match status" value="1"/>
</dbReference>
<dbReference type="CDD" id="cd06602">
    <property type="entry name" value="GH31_MGAM_SI_GAA"/>
    <property type="match status" value="1"/>
</dbReference>
<evidence type="ECO:0000313" key="14">
    <source>
        <dbReference type="EMBL" id="EEB08660.1"/>
    </source>
</evidence>
<evidence type="ECO:0000256" key="3">
    <source>
        <dbReference type="ARBA" id="ARBA00012741"/>
    </source>
</evidence>
<dbReference type="STRING" id="402676.B6K556"/>
<dbReference type="OMA" id="PYVINHD"/>
<dbReference type="RefSeq" id="XP_002174953.1">
    <property type="nucleotide sequence ID" value="XM_002174917.2"/>
</dbReference>
<evidence type="ECO:0000256" key="8">
    <source>
        <dbReference type="ARBA" id="ARBA00041343"/>
    </source>
</evidence>
<dbReference type="InterPro" id="IPR048395">
    <property type="entry name" value="Glyco_hydro_31_C"/>
</dbReference>
<dbReference type="GO" id="GO:0090599">
    <property type="term" value="F:alpha-glucosidase activity"/>
    <property type="evidence" value="ECO:0007669"/>
    <property type="project" value="UniProtKB-ARBA"/>
</dbReference>
<dbReference type="eggNOG" id="KOG1065">
    <property type="taxonomic scope" value="Eukaryota"/>
</dbReference>
<sequence length="996" mass="111591">MKTLQLLGSFLAAGCIYFGQVATALPASTSTFTSAGTTTTGTAFESDAYSLSDEGTSTSTSWRAWPTLDPKLDVGRAVAPSFNLTYLGSSCTGYKVMNVSESSTGVQATLQLRGDACYAYGTDYKYLQLNVSYETEDRIHVGIYDTDRKQFRFSEREDIWDAPLYHDASYPKDRKYAFHYNEDPFEFWVTRTSDNDTLFDTRGQKLIFEDQYIELTTNMVQNYNIYGLAETIHGLRLGNNITRTLWTNDEASPLDGNMYGNHPFYLEHRYANQTNSGKASSHGVLLLSSTGMDILLREDYLQYRVIGGVVDLYVFAGGSNGPKDTISSYVNAIGLPAMQQYWTLGFHQCRWGYQNISQLEEVVENYEKAGIPLDTIWSDIDYMYKWRDFTIDPISYSGEQFRTFFGNLSEAHKHYVPIVDAAVYAANPSNKSDDTYYPFYNGVEEDIFLKNPDGSLYIGAVWPGYTVFPDFINPNVTEYWKNALYNWSRQMTDEGLGYDGLWLDMNEASSFCIGSCGTGKLDQNPIRTQVTLPGDMYDYSFEFPEGTEYTNASEYQVAMQGQKLQDAATSTAVVIPTASPSTKAKKSEDRNINYPPYAIDNEQGNHDISTHVLGVNATSYDGTARYDIFNMFGYGETKASYKAMLELAPNVRPFLIPRSTFVGSGAYAAHWLGDNHSKWSNMFFSIPGAMIFNMLGIPMVGPDVCGFIGNSNYELCSRWMAMGAFFPFYRNHNTLGAISQEAYIWSSVAEASRRAMKIRYAMLPYWYTLLYQAHAEGTPVFRPMFFEFPDEPSLSDASRQFMVGDAFLVTPVLEPNMTTVDGVFPGDNSTAWYDWYSHEAVNRQYNQNVTLDAPLEHINVHIRGGNVIPLQEPGMTTFETRNNPWALLVALSPNGNADGFLYADDGVSITPNATLSVSFSALNNTLSTYVSGTYAVEQPLANVTVLGVSSAPQSVFFKGQNISSYEYNNDKQELVITNLANLTSQGAFSQNWTLTW</sequence>
<keyword evidence="5 9" id="KW-0378">Hydrolase</keyword>
<dbReference type="Gene3D" id="3.20.20.80">
    <property type="entry name" value="Glycosidases"/>
    <property type="match status" value="2"/>
</dbReference>
<evidence type="ECO:0000256" key="4">
    <source>
        <dbReference type="ARBA" id="ARBA00022729"/>
    </source>
</evidence>
<dbReference type="Pfam" id="PF01055">
    <property type="entry name" value="Glyco_hydro_31_2nd"/>
    <property type="match status" value="1"/>
</dbReference>
<evidence type="ECO:0000259" key="12">
    <source>
        <dbReference type="Pfam" id="PF13802"/>
    </source>
</evidence>
<proteinExistence type="inferred from homology"/>
<dbReference type="Pfam" id="PF21365">
    <property type="entry name" value="Glyco_hydro_31_3rd"/>
    <property type="match status" value="1"/>
</dbReference>
<dbReference type="CDD" id="cd14752">
    <property type="entry name" value="GH31_N"/>
    <property type="match status" value="1"/>
</dbReference>
<keyword evidence="6" id="KW-0325">Glycoprotein</keyword>
<dbReference type="EC" id="3.2.1.20" evidence="3"/>
<evidence type="ECO:0000256" key="9">
    <source>
        <dbReference type="RuleBase" id="RU361185"/>
    </source>
</evidence>
<dbReference type="InterPro" id="IPR030459">
    <property type="entry name" value="Glyco_hydro_31_CS"/>
</dbReference>
<dbReference type="JaponicusDB" id="SJAG_03824"/>
<dbReference type="InterPro" id="IPR017853">
    <property type="entry name" value="GH"/>
</dbReference>
<evidence type="ECO:0000259" key="13">
    <source>
        <dbReference type="Pfam" id="PF21365"/>
    </source>
</evidence>
<dbReference type="GO" id="GO:0004553">
    <property type="term" value="F:hydrolase activity, hydrolyzing O-glycosyl compounds"/>
    <property type="evidence" value="ECO:0000318"/>
    <property type="project" value="GO_Central"/>
</dbReference>
<dbReference type="InterPro" id="IPR013780">
    <property type="entry name" value="Glyco_hydro_b"/>
</dbReference>
<dbReference type="GO" id="GO:0030246">
    <property type="term" value="F:carbohydrate binding"/>
    <property type="evidence" value="ECO:0007669"/>
    <property type="project" value="InterPro"/>
</dbReference>
<dbReference type="PANTHER" id="PTHR22762">
    <property type="entry name" value="ALPHA-GLUCOSIDASE"/>
    <property type="match status" value="1"/>
</dbReference>
<feature type="domain" description="Glycoside hydrolase family 31 TIM barrel" evidence="11">
    <location>
        <begin position="336"/>
        <end position="769"/>
    </location>
</feature>
<organism evidence="14 15">
    <name type="scientific">Schizosaccharomyces japonicus (strain yFS275 / FY16936)</name>
    <name type="common">Fission yeast</name>
    <dbReference type="NCBI Taxonomy" id="402676"/>
    <lineage>
        <taxon>Eukaryota</taxon>
        <taxon>Fungi</taxon>
        <taxon>Dikarya</taxon>
        <taxon>Ascomycota</taxon>
        <taxon>Taphrinomycotina</taxon>
        <taxon>Schizosaccharomycetes</taxon>
        <taxon>Schizosaccharomycetales</taxon>
        <taxon>Schizosaccharomycetaceae</taxon>
        <taxon>Schizosaccharomyces</taxon>
    </lineage>
</organism>
<feature type="domain" description="Glycosyl hydrolase family 31 C-terminal" evidence="13">
    <location>
        <begin position="777"/>
        <end position="868"/>
    </location>
</feature>
<accession>B6K556</accession>
<evidence type="ECO:0000256" key="1">
    <source>
        <dbReference type="ARBA" id="ARBA00001657"/>
    </source>
</evidence>
<dbReference type="OrthoDB" id="5839090at2759"/>
<protein>
    <recommendedName>
        <fullName evidence="3">alpha-glucosidase</fullName>
        <ecNumber evidence="3">3.2.1.20</ecNumber>
    </recommendedName>
    <alternativeName>
        <fullName evidence="8">Maltase</fullName>
    </alternativeName>
</protein>
<evidence type="ECO:0000256" key="2">
    <source>
        <dbReference type="ARBA" id="ARBA00007806"/>
    </source>
</evidence>
<evidence type="ECO:0000256" key="5">
    <source>
        <dbReference type="ARBA" id="ARBA00022801"/>
    </source>
</evidence>
<dbReference type="InterPro" id="IPR000322">
    <property type="entry name" value="Glyco_hydro_31_TIM"/>
</dbReference>
<keyword evidence="15" id="KW-1185">Reference proteome</keyword>
<dbReference type="VEuPathDB" id="FungiDB:SJAG_03824"/>
<dbReference type="InterPro" id="IPR025887">
    <property type="entry name" value="Glyco_hydro_31_N_dom"/>
</dbReference>
<dbReference type="InterPro" id="IPR011013">
    <property type="entry name" value="Gal_mutarotase_sf_dom"/>
</dbReference>
<comment type="similarity">
    <text evidence="2 9">Belongs to the glycosyl hydrolase 31 family.</text>
</comment>
<evidence type="ECO:0000259" key="11">
    <source>
        <dbReference type="Pfam" id="PF01055"/>
    </source>
</evidence>
<dbReference type="FunFam" id="2.60.40.1180:FF:000001">
    <property type="entry name" value="Maltase-glucoamylase, intestinal"/>
    <property type="match status" value="1"/>
</dbReference>
<evidence type="ECO:0000256" key="7">
    <source>
        <dbReference type="ARBA" id="ARBA00023295"/>
    </source>
</evidence>
<dbReference type="Gene3D" id="2.60.40.1760">
    <property type="entry name" value="glycosyl hydrolase (family 31)"/>
    <property type="match status" value="1"/>
</dbReference>
<dbReference type="Gene3D" id="2.60.40.1180">
    <property type="entry name" value="Golgi alpha-mannosidase II"/>
    <property type="match status" value="2"/>
</dbReference>
<dbReference type="PANTHER" id="PTHR22762:SF133">
    <property type="entry name" value="P-TYPE DOMAIN-CONTAINING PROTEIN"/>
    <property type="match status" value="1"/>
</dbReference>
<evidence type="ECO:0000256" key="6">
    <source>
        <dbReference type="ARBA" id="ARBA00023180"/>
    </source>
</evidence>
<reference evidence="14 15" key="1">
    <citation type="journal article" date="2011" name="Science">
        <title>Comparative functional genomics of the fission yeasts.</title>
        <authorList>
            <person name="Rhind N."/>
            <person name="Chen Z."/>
            <person name="Yassour M."/>
            <person name="Thompson D.A."/>
            <person name="Haas B.J."/>
            <person name="Habib N."/>
            <person name="Wapinski I."/>
            <person name="Roy S."/>
            <person name="Lin M.F."/>
            <person name="Heiman D.I."/>
            <person name="Young S.K."/>
            <person name="Furuya K."/>
            <person name="Guo Y."/>
            <person name="Pidoux A."/>
            <person name="Chen H.M."/>
            <person name="Robbertse B."/>
            <person name="Goldberg J.M."/>
            <person name="Aoki K."/>
            <person name="Bayne E.H."/>
            <person name="Berlin A.M."/>
            <person name="Desjardins C.A."/>
            <person name="Dobbs E."/>
            <person name="Dukaj L."/>
            <person name="Fan L."/>
            <person name="FitzGerald M.G."/>
            <person name="French C."/>
            <person name="Gujja S."/>
            <person name="Hansen K."/>
            <person name="Keifenheim D."/>
            <person name="Levin J.Z."/>
            <person name="Mosher R.A."/>
            <person name="Mueller C.A."/>
            <person name="Pfiffner J."/>
            <person name="Priest M."/>
            <person name="Russ C."/>
            <person name="Smialowska A."/>
            <person name="Swoboda P."/>
            <person name="Sykes S.M."/>
            <person name="Vaughn M."/>
            <person name="Vengrova S."/>
            <person name="Yoder R."/>
            <person name="Zeng Q."/>
            <person name="Allshire R."/>
            <person name="Baulcombe D."/>
            <person name="Birren B.W."/>
            <person name="Brown W."/>
            <person name="Ekwall K."/>
            <person name="Kellis M."/>
            <person name="Leatherwood J."/>
            <person name="Levin H."/>
            <person name="Margalit H."/>
            <person name="Martienssen R."/>
            <person name="Nieduszynski C.A."/>
            <person name="Spatafora J.W."/>
            <person name="Friedman N."/>
            <person name="Dalgaard J.Z."/>
            <person name="Baumann P."/>
            <person name="Niki H."/>
            <person name="Regev A."/>
            <person name="Nusbaum C."/>
        </authorList>
    </citation>
    <scope>NUCLEOTIDE SEQUENCE [LARGE SCALE GENOMIC DNA]</scope>
    <source>
        <strain evidence="15">yFS275 / FY16936</strain>
    </source>
</reference>
<keyword evidence="4 10" id="KW-0732">Signal</keyword>
<feature type="chain" id="PRO_5002847288" description="alpha-glucosidase" evidence="10">
    <location>
        <begin position="24"/>
        <end position="996"/>
    </location>
</feature>
<dbReference type="EMBL" id="KE651167">
    <property type="protein sequence ID" value="EEB08660.1"/>
    <property type="molecule type" value="Genomic_DNA"/>
</dbReference>
<dbReference type="PROSITE" id="PS00129">
    <property type="entry name" value="GLYCOSYL_HYDROL_F31_1"/>
    <property type="match status" value="1"/>
</dbReference>
<keyword evidence="7 9" id="KW-0326">Glycosidase</keyword>
<dbReference type="HOGENOM" id="CLU_000631_11_0_1"/>
<feature type="signal peptide" evidence="10">
    <location>
        <begin position="1"/>
        <end position="23"/>
    </location>
</feature>
<dbReference type="GeneID" id="7050464"/>